<dbReference type="EMBL" id="ML995513">
    <property type="protein sequence ID" value="KAF2136734.1"/>
    <property type="molecule type" value="Genomic_DNA"/>
</dbReference>
<feature type="compositionally biased region" description="Low complexity" evidence="1">
    <location>
        <begin position="185"/>
        <end position="199"/>
    </location>
</feature>
<feature type="compositionally biased region" description="Low complexity" evidence="1">
    <location>
        <begin position="819"/>
        <end position="828"/>
    </location>
</feature>
<feature type="compositionally biased region" description="Acidic residues" evidence="1">
    <location>
        <begin position="470"/>
        <end position="496"/>
    </location>
</feature>
<feature type="compositionally biased region" description="Low complexity" evidence="1">
    <location>
        <begin position="1133"/>
        <end position="1144"/>
    </location>
</feature>
<feature type="compositionally biased region" description="Basic and acidic residues" evidence="1">
    <location>
        <begin position="458"/>
        <end position="469"/>
    </location>
</feature>
<feature type="compositionally biased region" description="Pro residues" evidence="1">
    <location>
        <begin position="1230"/>
        <end position="1240"/>
    </location>
</feature>
<feature type="region of interest" description="Disordered" evidence="1">
    <location>
        <begin position="756"/>
        <end position="797"/>
    </location>
</feature>
<reference evidence="2" key="1">
    <citation type="journal article" date="2020" name="Stud. Mycol.">
        <title>101 Dothideomycetes genomes: a test case for predicting lifestyles and emergence of pathogens.</title>
        <authorList>
            <person name="Haridas S."/>
            <person name="Albert R."/>
            <person name="Binder M."/>
            <person name="Bloem J."/>
            <person name="Labutti K."/>
            <person name="Salamov A."/>
            <person name="Andreopoulos B."/>
            <person name="Baker S."/>
            <person name="Barry K."/>
            <person name="Bills G."/>
            <person name="Bluhm B."/>
            <person name="Cannon C."/>
            <person name="Castanera R."/>
            <person name="Culley D."/>
            <person name="Daum C."/>
            <person name="Ezra D."/>
            <person name="Gonzalez J."/>
            <person name="Henrissat B."/>
            <person name="Kuo A."/>
            <person name="Liang C."/>
            <person name="Lipzen A."/>
            <person name="Lutzoni F."/>
            <person name="Magnuson J."/>
            <person name="Mondo S."/>
            <person name="Nolan M."/>
            <person name="Ohm R."/>
            <person name="Pangilinan J."/>
            <person name="Park H.-J."/>
            <person name="Ramirez L."/>
            <person name="Alfaro M."/>
            <person name="Sun H."/>
            <person name="Tritt A."/>
            <person name="Yoshinaga Y."/>
            <person name="Zwiers L.-H."/>
            <person name="Turgeon B."/>
            <person name="Goodwin S."/>
            <person name="Spatafora J."/>
            <person name="Crous P."/>
            <person name="Grigoriev I."/>
        </authorList>
    </citation>
    <scope>NUCLEOTIDE SEQUENCE</scope>
    <source>
        <strain evidence="2">CBS 121167</strain>
    </source>
</reference>
<feature type="compositionally biased region" description="Polar residues" evidence="1">
    <location>
        <begin position="1005"/>
        <end position="1017"/>
    </location>
</feature>
<feature type="compositionally biased region" description="Basic and acidic residues" evidence="1">
    <location>
        <begin position="1091"/>
        <end position="1101"/>
    </location>
</feature>
<feature type="compositionally biased region" description="Low complexity" evidence="1">
    <location>
        <begin position="1163"/>
        <end position="1198"/>
    </location>
</feature>
<evidence type="ECO:0000313" key="3">
    <source>
        <dbReference type="Proteomes" id="UP000799438"/>
    </source>
</evidence>
<feature type="compositionally biased region" description="Basic and acidic residues" evidence="1">
    <location>
        <begin position="1281"/>
        <end position="1311"/>
    </location>
</feature>
<feature type="region of interest" description="Disordered" evidence="1">
    <location>
        <begin position="813"/>
        <end position="837"/>
    </location>
</feature>
<feature type="compositionally biased region" description="Low complexity" evidence="1">
    <location>
        <begin position="383"/>
        <end position="394"/>
    </location>
</feature>
<dbReference type="Proteomes" id="UP000799438">
    <property type="component" value="Unassembled WGS sequence"/>
</dbReference>
<feature type="compositionally biased region" description="Low complexity" evidence="1">
    <location>
        <begin position="1220"/>
        <end position="1229"/>
    </location>
</feature>
<feature type="compositionally biased region" description="Acidic residues" evidence="1">
    <location>
        <begin position="630"/>
        <end position="648"/>
    </location>
</feature>
<dbReference type="GeneID" id="54300096"/>
<feature type="compositionally biased region" description="Polar residues" evidence="1">
    <location>
        <begin position="395"/>
        <end position="413"/>
    </location>
</feature>
<feature type="compositionally biased region" description="Pro residues" evidence="1">
    <location>
        <begin position="63"/>
        <end position="73"/>
    </location>
</feature>
<dbReference type="OrthoDB" id="5408302at2759"/>
<feature type="compositionally biased region" description="Pro residues" evidence="1">
    <location>
        <begin position="348"/>
        <end position="366"/>
    </location>
</feature>
<feature type="region of interest" description="Disordered" evidence="1">
    <location>
        <begin position="262"/>
        <end position="423"/>
    </location>
</feature>
<protein>
    <recommendedName>
        <fullName evidence="4">AGC-kinase C-terminal domain-containing protein</fullName>
    </recommendedName>
</protein>
<feature type="region of interest" description="Disordered" evidence="1">
    <location>
        <begin position="976"/>
        <end position="1319"/>
    </location>
</feature>
<feature type="compositionally biased region" description="Polar residues" evidence="1">
    <location>
        <begin position="784"/>
        <end position="797"/>
    </location>
</feature>
<feature type="compositionally biased region" description="Basic and acidic residues" evidence="1">
    <location>
        <begin position="1066"/>
        <end position="1084"/>
    </location>
</feature>
<evidence type="ECO:0008006" key="4">
    <source>
        <dbReference type="Google" id="ProtNLM"/>
    </source>
</evidence>
<feature type="compositionally biased region" description="Low complexity" evidence="1">
    <location>
        <begin position="1250"/>
        <end position="1260"/>
    </location>
</feature>
<name>A0A6A6B0J2_9PEZI</name>
<organism evidence="2 3">
    <name type="scientific">Aplosporella prunicola CBS 121167</name>
    <dbReference type="NCBI Taxonomy" id="1176127"/>
    <lineage>
        <taxon>Eukaryota</taxon>
        <taxon>Fungi</taxon>
        <taxon>Dikarya</taxon>
        <taxon>Ascomycota</taxon>
        <taxon>Pezizomycotina</taxon>
        <taxon>Dothideomycetes</taxon>
        <taxon>Dothideomycetes incertae sedis</taxon>
        <taxon>Botryosphaeriales</taxon>
        <taxon>Aplosporellaceae</taxon>
        <taxon>Aplosporella</taxon>
    </lineage>
</organism>
<accession>A0A6A6B0J2</accession>
<feature type="compositionally biased region" description="Low complexity" evidence="1">
    <location>
        <begin position="156"/>
        <end position="167"/>
    </location>
</feature>
<feature type="compositionally biased region" description="Low complexity" evidence="1">
    <location>
        <begin position="992"/>
        <end position="1001"/>
    </location>
</feature>
<feature type="compositionally biased region" description="Basic and acidic residues" evidence="1">
    <location>
        <begin position="272"/>
        <end position="326"/>
    </location>
</feature>
<feature type="region of interest" description="Disordered" evidence="1">
    <location>
        <begin position="565"/>
        <end position="722"/>
    </location>
</feature>
<feature type="region of interest" description="Disordered" evidence="1">
    <location>
        <begin position="1"/>
        <end position="216"/>
    </location>
</feature>
<feature type="compositionally biased region" description="Polar residues" evidence="1">
    <location>
        <begin position="145"/>
        <end position="155"/>
    </location>
</feature>
<gene>
    <name evidence="2" type="ORF">K452DRAFT_302515</name>
</gene>
<proteinExistence type="predicted"/>
<feature type="region of interest" description="Disordered" evidence="1">
    <location>
        <begin position="439"/>
        <end position="504"/>
    </location>
</feature>
<evidence type="ECO:0000313" key="2">
    <source>
        <dbReference type="EMBL" id="KAF2136734.1"/>
    </source>
</evidence>
<evidence type="ECO:0000256" key="1">
    <source>
        <dbReference type="SAM" id="MobiDB-lite"/>
    </source>
</evidence>
<feature type="compositionally biased region" description="Polar residues" evidence="1">
    <location>
        <begin position="168"/>
        <end position="182"/>
    </location>
</feature>
<feature type="compositionally biased region" description="Gly residues" evidence="1">
    <location>
        <begin position="977"/>
        <end position="991"/>
    </location>
</feature>
<feature type="compositionally biased region" description="Low complexity" evidence="1">
    <location>
        <begin position="106"/>
        <end position="117"/>
    </location>
</feature>
<sequence>MAPSNVFSYLRPHHRRTTSQPTTPEPPLSANSVNSPVAHYQDIPPPPPRLHDNASNHSSSPVSPFPPILPPIPRIASRSKQHPTSAKEHAGNTSQGGTPGPDGHLQAQPSPDSGASADSRRDARRRQSSSAISAPTGLRVKGQRPNYSSHSAEQPSTFAAAESASTSMPTNSPFMSQSSLPSVLSAAEKSASGKGSTSGQHSRSKKSFNLRNPMSLLLRRRSGQAIPNLSDESLVSHKSQVVPAMALADDFDPSIRGNIVHDFSAPKSRRTHSYDAHIRDSSRLDAEVKQQTDDESPSKRDRSHTPVFKEEFDTTESEDKKRESAVRAETLANQDFLARNAFPEQPDHPPPPPPPFAKRRSLPPPLQLDSDAAGLAPVPEASPSPTTGSPNGSNAIKTPPQSRSRATSGSMDPSFQPAGLPTHLTSRASRFSFQIAGVNSSEQEELLEERHKQRAAAKAREKADSKLAGDDEDGDEEEEDMYDYDNMDGGGYEEEIPMLGDDYGDGFGGFSSDTGLADSLPAYDFSSFNRVPYTNPLSPIAASDTLGTPADVQGNALSNAMMQGLAQAQQRSPLGAHPVTADEESETNVHGLGLMDIGPGAAEGDIGAGHLTPEVSPAFPQESGSKGPVLEDDDFYFDDGLLDEPSPEEGEHTFDESAFDDPNSGLYERPAPVPKSLSEDAEAAKDPEENPDLQEEQEPGKHALAPHPSMKQLSRNFQSGDPFDFKSPADYFSALAEAATKAEAEGRFVRKNSVATTTDVSIYSQDEEAEQSRPATAAVRESTESAPSLVQDSSRVSGATENFLASTYPDTEYESFDQDFGGDPYGDSYGDDYGDYDSALEDDPMIAAANAEALANDFDGEYGSEFGFYANAYNNGAEVTNGGYFGPSGLGRSVSGRNAVREPNLTPITERSEYSTRNSFIGLGHFTGPGSANPALPSPGLAQLARMSPYGLPPGEDEFADYDMSLEQLMKLRKGAFGAGAGPTSSPGGGSAASSPRNSSPLSYFPNSFQHRATSPVATRGKSAWDAMQGIEEQQSDSDEGEDGFRGQAQGIQDEDEDEALVNEANRGDESEHESTYSVQREDNSSQANRSSHDLNDETPHHGSPSASPPSPQRPGVPHQIQTRNLPQHINTAAAAAYDPYAYPFLPENPGNIPVSVPASAISTTSTSSLPFGHSASASTASAGLAPPSQNQQQKQQQRPTSSDGAATTPLALPSPGAGSPLTPTLFSPLSPPEQTPGPASPLWDRAHSSAHSRTSSGAAESVTYVRERIGVKSTEGGAVGEERGDGSGGGKEGDKGKGERDGEGHGRGEAEGTDGYRWVMERRRTSNSGEMELVGREVVRGGRI</sequence>
<feature type="compositionally biased region" description="Polar residues" evidence="1">
    <location>
        <begin position="1120"/>
        <end position="1131"/>
    </location>
</feature>
<keyword evidence="3" id="KW-1185">Reference proteome</keyword>
<dbReference type="RefSeq" id="XP_033392452.1">
    <property type="nucleotide sequence ID" value="XM_033542599.1"/>
</dbReference>